<comment type="similarity">
    <text evidence="1">Belongs to the class-IV pyridoxal-phosphate-dependent aminotransferase family.</text>
</comment>
<dbReference type="Proteomes" id="UP001302349">
    <property type="component" value="Chromosome"/>
</dbReference>
<evidence type="ECO:0000313" key="2">
    <source>
        <dbReference type="EMBL" id="WOK07382.1"/>
    </source>
</evidence>
<name>A0ABZ0IQQ3_9BACT</name>
<gene>
    <name evidence="2" type="ORF">RT717_01945</name>
</gene>
<dbReference type="EMBL" id="CP136051">
    <property type="protein sequence ID" value="WOK07382.1"/>
    <property type="molecule type" value="Genomic_DNA"/>
</dbReference>
<proteinExistence type="inferred from homology"/>
<dbReference type="PANTHER" id="PTHR42743">
    <property type="entry name" value="AMINO-ACID AMINOTRANSFERASE"/>
    <property type="match status" value="1"/>
</dbReference>
<evidence type="ECO:0000256" key="1">
    <source>
        <dbReference type="ARBA" id="ARBA00009320"/>
    </source>
</evidence>
<protein>
    <submittedName>
        <fullName evidence="2">Sulfotransferase family protein</fullName>
    </submittedName>
</protein>
<accession>A0ABZ0IQQ3</accession>
<dbReference type="RefSeq" id="WP_317490060.1">
    <property type="nucleotide sequence ID" value="NZ_CP136051.1"/>
</dbReference>
<sequence>MTLRISVWSGPRNVSTALMYSFAQRPDTAVVDEPLYGYYLKTTGSEHPGKDHLLEVLEKNADKIISKTILGFNGKPVYFIKNMCHHLVGLDESFLDELVNLFLIRDPREMLPSLVNQLPHPALRDTGLDKQLELFKKLKAAGKETFIFDSKDLLLNPEGMLRAFCSFVGIPFYKQMLAWEAGARPEDGAWAPYWYHNVHKSTGFAQYTPKNEKIRPDLQPLMDESIELYEELYKSAVKV</sequence>
<dbReference type="Pfam" id="PF19798">
    <property type="entry name" value="Sulfotransfer_5"/>
    <property type="match status" value="1"/>
</dbReference>
<dbReference type="Gene3D" id="3.40.50.300">
    <property type="entry name" value="P-loop containing nucleotide triphosphate hydrolases"/>
    <property type="match status" value="1"/>
</dbReference>
<evidence type="ECO:0000313" key="3">
    <source>
        <dbReference type="Proteomes" id="UP001302349"/>
    </source>
</evidence>
<keyword evidence="3" id="KW-1185">Reference proteome</keyword>
<reference evidence="2 3" key="1">
    <citation type="journal article" date="2023" name="Microbiol. Resour. Announc.">
        <title>Complete Genome Sequence of Imperialibacter roseus strain P4T.</title>
        <authorList>
            <person name="Tizabi D.R."/>
            <person name="Bachvaroff T."/>
            <person name="Hill R.T."/>
        </authorList>
    </citation>
    <scope>NUCLEOTIDE SEQUENCE [LARGE SCALE GENOMIC DNA]</scope>
    <source>
        <strain evidence="2 3">P4T</strain>
    </source>
</reference>
<dbReference type="SUPFAM" id="SSF52540">
    <property type="entry name" value="P-loop containing nucleoside triphosphate hydrolases"/>
    <property type="match status" value="1"/>
</dbReference>
<dbReference type="InterPro" id="IPR050571">
    <property type="entry name" value="Class-IV_PLP-Dep_Aminotrnsfr"/>
</dbReference>
<organism evidence="2 3">
    <name type="scientific">Imperialibacter roseus</name>
    <dbReference type="NCBI Taxonomy" id="1324217"/>
    <lineage>
        <taxon>Bacteria</taxon>
        <taxon>Pseudomonadati</taxon>
        <taxon>Bacteroidota</taxon>
        <taxon>Cytophagia</taxon>
        <taxon>Cytophagales</taxon>
        <taxon>Flammeovirgaceae</taxon>
        <taxon>Imperialibacter</taxon>
    </lineage>
</organism>
<dbReference type="PANTHER" id="PTHR42743:SF11">
    <property type="entry name" value="AMINODEOXYCHORISMATE LYASE"/>
    <property type="match status" value="1"/>
</dbReference>
<dbReference type="InterPro" id="IPR027417">
    <property type="entry name" value="P-loop_NTPase"/>
</dbReference>